<sequence>MKKIYLLLILTGVFVLSFSTGASAQSTIKTNDQEEVQVFPNPVSGNILNITSKSGKSMTCRVFSVLGRTVLFKVITTKEQLDISSLPPGVYVLKIKIGEEDFSKKLIRQ</sequence>
<dbReference type="AlphaFoldDB" id="A0A1H7L0W6"/>
<dbReference type="RefSeq" id="WP_091407096.1">
    <property type="nucleotide sequence ID" value="NZ_FOAB01000002.1"/>
</dbReference>
<dbReference type="OrthoDB" id="862563at2"/>
<protein>
    <submittedName>
        <fullName evidence="4">Por secretion system C-terminal sorting domain-containing protein</fullName>
    </submittedName>
</protein>
<accession>A0A1H7L0W6</accession>
<reference evidence="4 5" key="1">
    <citation type="submission" date="2016-10" db="EMBL/GenBank/DDBJ databases">
        <authorList>
            <person name="de Groot N.N."/>
        </authorList>
    </citation>
    <scope>NUCLEOTIDE SEQUENCE [LARGE SCALE GENOMIC DNA]</scope>
    <source>
        <strain evidence="4 5">DSM 25232</strain>
    </source>
</reference>
<feature type="domain" description="Secretion system C-terminal sorting" evidence="3">
    <location>
        <begin position="38"/>
        <end position="107"/>
    </location>
</feature>
<dbReference type="InterPro" id="IPR026444">
    <property type="entry name" value="Secre_tail"/>
</dbReference>
<dbReference type="Proteomes" id="UP000198521">
    <property type="component" value="Unassembled WGS sequence"/>
</dbReference>
<proteinExistence type="predicted"/>
<keyword evidence="1 2" id="KW-0732">Signal</keyword>
<evidence type="ECO:0000259" key="3">
    <source>
        <dbReference type="Pfam" id="PF18962"/>
    </source>
</evidence>
<dbReference type="Pfam" id="PF18962">
    <property type="entry name" value="Por_Secre_tail"/>
    <property type="match status" value="1"/>
</dbReference>
<name>A0A1H7L0W6_AQUAM</name>
<dbReference type="NCBIfam" id="TIGR04183">
    <property type="entry name" value="Por_Secre_tail"/>
    <property type="match status" value="1"/>
</dbReference>
<gene>
    <name evidence="4" type="ORF">SAMN04487910_1486</name>
</gene>
<evidence type="ECO:0000256" key="1">
    <source>
        <dbReference type="ARBA" id="ARBA00022729"/>
    </source>
</evidence>
<feature type="signal peptide" evidence="2">
    <location>
        <begin position="1"/>
        <end position="24"/>
    </location>
</feature>
<evidence type="ECO:0000313" key="5">
    <source>
        <dbReference type="Proteomes" id="UP000198521"/>
    </source>
</evidence>
<organism evidence="4 5">
    <name type="scientific">Aquimarina amphilecti</name>
    <dbReference type="NCBI Taxonomy" id="1038014"/>
    <lineage>
        <taxon>Bacteria</taxon>
        <taxon>Pseudomonadati</taxon>
        <taxon>Bacteroidota</taxon>
        <taxon>Flavobacteriia</taxon>
        <taxon>Flavobacteriales</taxon>
        <taxon>Flavobacteriaceae</taxon>
        <taxon>Aquimarina</taxon>
    </lineage>
</organism>
<evidence type="ECO:0000256" key="2">
    <source>
        <dbReference type="SAM" id="SignalP"/>
    </source>
</evidence>
<dbReference type="STRING" id="1038014.SAMN04487910_1486"/>
<evidence type="ECO:0000313" key="4">
    <source>
        <dbReference type="EMBL" id="SEK92430.1"/>
    </source>
</evidence>
<dbReference type="EMBL" id="FOAB01000002">
    <property type="protein sequence ID" value="SEK92430.1"/>
    <property type="molecule type" value="Genomic_DNA"/>
</dbReference>
<keyword evidence="5" id="KW-1185">Reference proteome</keyword>
<feature type="chain" id="PRO_5011605133" evidence="2">
    <location>
        <begin position="25"/>
        <end position="109"/>
    </location>
</feature>